<keyword evidence="3" id="KW-0378">Hydrolase</keyword>
<dbReference type="Gene3D" id="3.40.710.10">
    <property type="entry name" value="DD-peptidase/beta-lactamase superfamily"/>
    <property type="match status" value="1"/>
</dbReference>
<accession>A0A1M7F1T4</accession>
<dbReference type="InterPro" id="IPR012338">
    <property type="entry name" value="Beta-lactam/transpept-like"/>
</dbReference>
<evidence type="ECO:0000259" key="2">
    <source>
        <dbReference type="Pfam" id="PF00144"/>
    </source>
</evidence>
<dbReference type="SUPFAM" id="SSF56601">
    <property type="entry name" value="beta-lactamase/transpeptidase-like"/>
    <property type="match status" value="1"/>
</dbReference>
<gene>
    <name evidence="3" type="ORF">SAMN05443432_1046</name>
</gene>
<dbReference type="Proteomes" id="UP000322545">
    <property type="component" value="Unassembled WGS sequence"/>
</dbReference>
<dbReference type="GO" id="GO:0004180">
    <property type="term" value="F:carboxypeptidase activity"/>
    <property type="evidence" value="ECO:0007669"/>
    <property type="project" value="UniProtKB-KW"/>
</dbReference>
<feature type="domain" description="Beta-lactamase-related" evidence="2">
    <location>
        <begin position="28"/>
        <end position="373"/>
    </location>
</feature>
<evidence type="ECO:0000256" key="1">
    <source>
        <dbReference type="SAM" id="SignalP"/>
    </source>
</evidence>
<protein>
    <submittedName>
        <fullName evidence="3">D-alanyl-D-alanine carboxypeptidase</fullName>
    </submittedName>
</protein>
<dbReference type="PANTHER" id="PTHR46825">
    <property type="entry name" value="D-ALANYL-D-ALANINE-CARBOXYPEPTIDASE/ENDOPEPTIDASE AMPH"/>
    <property type="match status" value="1"/>
</dbReference>
<dbReference type="EMBL" id="FRCB01000004">
    <property type="protein sequence ID" value="SHL97906.1"/>
    <property type="molecule type" value="Genomic_DNA"/>
</dbReference>
<dbReference type="Pfam" id="PF00144">
    <property type="entry name" value="Beta-lactamase"/>
    <property type="match status" value="1"/>
</dbReference>
<proteinExistence type="predicted"/>
<dbReference type="PANTHER" id="PTHR46825:SF7">
    <property type="entry name" value="D-ALANYL-D-ALANINE CARBOXYPEPTIDASE"/>
    <property type="match status" value="1"/>
</dbReference>
<evidence type="ECO:0000313" key="3">
    <source>
        <dbReference type="EMBL" id="SHL97906.1"/>
    </source>
</evidence>
<feature type="signal peptide" evidence="1">
    <location>
        <begin position="1"/>
        <end position="22"/>
    </location>
</feature>
<reference evidence="3 4" key="1">
    <citation type="submission" date="2016-11" db="EMBL/GenBank/DDBJ databases">
        <authorList>
            <person name="Varghese N."/>
            <person name="Submissions S."/>
        </authorList>
    </citation>
    <scope>NUCLEOTIDE SEQUENCE [LARGE SCALE GENOMIC DNA]</scope>
    <source>
        <strain evidence="3 4">DSM 28249</strain>
    </source>
</reference>
<evidence type="ECO:0000313" key="4">
    <source>
        <dbReference type="Proteomes" id="UP000322545"/>
    </source>
</evidence>
<dbReference type="AlphaFoldDB" id="A0A1M7F1T4"/>
<sequence>MRRCLFLTVSLVLCCLSVPAIAQEGRLASVLEDFHERYGFPGATAAISLPDGTIMSAATGLADIEAGRAMTPETPMLAASIGKSLVAATVLALEAEGLLSRDDLLSAHLGDRPWFDALPNPGAITINHLLHHTAGLPDHVHLPEFQQNWTQITTRDGEFDPERLVAFVAGREPLFEAGQAWVYSDTGYVLLGLVIEQVTGEAWHEAVAARLVNPLDLQDTFPSDRPDLPGLAVGYVDPDNPFGLPARTADAEGRLLWNPAVESAGGGFASTSADLARWGHLLFSGEAMESPYLDRLLDAVPVDAEAPGIFYGVGVAIHADTSRGPVFGHGGWIPAYVSSLRHYAAHGVTVAFQINTDTGVADDTSDLVPALEAALADLAISLIR</sequence>
<dbReference type="InterPro" id="IPR050491">
    <property type="entry name" value="AmpC-like"/>
</dbReference>
<name>A0A1M7F1T4_9RHOB</name>
<keyword evidence="4" id="KW-1185">Reference proteome</keyword>
<keyword evidence="3" id="KW-0121">Carboxypeptidase</keyword>
<organism evidence="3 4">
    <name type="scientific">Roseovarius litoreus</name>
    <dbReference type="NCBI Taxonomy" id="1155722"/>
    <lineage>
        <taxon>Bacteria</taxon>
        <taxon>Pseudomonadati</taxon>
        <taxon>Pseudomonadota</taxon>
        <taxon>Alphaproteobacteria</taxon>
        <taxon>Rhodobacterales</taxon>
        <taxon>Roseobacteraceae</taxon>
        <taxon>Roseovarius</taxon>
    </lineage>
</organism>
<dbReference type="InterPro" id="IPR001466">
    <property type="entry name" value="Beta-lactam-related"/>
</dbReference>
<keyword evidence="1" id="KW-0732">Signal</keyword>
<feature type="chain" id="PRO_5012025678" evidence="1">
    <location>
        <begin position="23"/>
        <end position="384"/>
    </location>
</feature>
<keyword evidence="3" id="KW-0645">Protease</keyword>